<organism evidence="4 5">
    <name type="scientific">Aliivibrio wodanis</name>
    <dbReference type="NCBI Taxonomy" id="80852"/>
    <lineage>
        <taxon>Bacteria</taxon>
        <taxon>Pseudomonadati</taxon>
        <taxon>Pseudomonadota</taxon>
        <taxon>Gammaproteobacteria</taxon>
        <taxon>Vibrionales</taxon>
        <taxon>Vibrionaceae</taxon>
        <taxon>Aliivibrio</taxon>
    </lineage>
</organism>
<dbReference type="EMBL" id="LN554846">
    <property type="protein sequence ID" value="CED71794.1"/>
    <property type="molecule type" value="Genomic_DNA"/>
</dbReference>
<evidence type="ECO:0000256" key="1">
    <source>
        <dbReference type="ARBA" id="ARBA00008490"/>
    </source>
</evidence>
<evidence type="ECO:0000313" key="4">
    <source>
        <dbReference type="EMBL" id="CED71794.1"/>
    </source>
</evidence>
<feature type="chain" id="PRO_5008982862" description="UPF0319 protein AWOD_I_1727" evidence="3">
    <location>
        <begin position="22"/>
        <end position="210"/>
    </location>
</feature>
<dbReference type="HOGENOM" id="CLU_073782_2_0_6"/>
<dbReference type="STRING" id="80852.AWOD_I_1727"/>
<feature type="signal peptide" evidence="3">
    <location>
        <begin position="1"/>
        <end position="21"/>
    </location>
</feature>
<dbReference type="HAMAP" id="MF_00789">
    <property type="entry name" value="UPF0319"/>
    <property type="match status" value="1"/>
</dbReference>
<dbReference type="InterPro" id="IPR018635">
    <property type="entry name" value="UPF0319"/>
</dbReference>
<evidence type="ECO:0000256" key="3">
    <source>
        <dbReference type="HAMAP-Rule" id="MF_00789"/>
    </source>
</evidence>
<accession>A0A090KJS3</accession>
<comment type="similarity">
    <text evidence="1 3">Belongs to the UPF0319 family.</text>
</comment>
<dbReference type="Proteomes" id="UP000032427">
    <property type="component" value="Chromosome 1"/>
</dbReference>
<name>A0A090KJS3_9GAMM</name>
<proteinExistence type="inferred from homology"/>
<keyword evidence="2 3" id="KW-0732">Signal</keyword>
<dbReference type="KEGG" id="awd:AWOD_I_1727"/>
<protein>
    <recommendedName>
        <fullName evidence="3">UPF0319 protein AWOD_I_1727</fullName>
    </recommendedName>
</protein>
<dbReference type="Pfam" id="PF09829">
    <property type="entry name" value="DUF2057"/>
    <property type="match status" value="1"/>
</dbReference>
<dbReference type="PATRIC" id="fig|80852.17.peg.1781"/>
<dbReference type="PANTHER" id="PTHR38108:SF1">
    <property type="entry name" value="UPF0319 PROTEIN YCCT"/>
    <property type="match status" value="1"/>
</dbReference>
<dbReference type="GeneID" id="28541289"/>
<gene>
    <name evidence="4" type="ORF">AWOD_I_1727</name>
</gene>
<evidence type="ECO:0000313" key="5">
    <source>
        <dbReference type="Proteomes" id="UP000032427"/>
    </source>
</evidence>
<dbReference type="AlphaFoldDB" id="A0A090KJS3"/>
<reference evidence="5" key="1">
    <citation type="submission" date="2014-09" db="EMBL/GenBank/DDBJ databases">
        <authorList>
            <person name="Hjerde E."/>
        </authorList>
    </citation>
    <scope>NUCLEOTIDE SEQUENCE [LARGE SCALE GENOMIC DNA]</scope>
    <source>
        <strain evidence="5">06/09/139</strain>
    </source>
</reference>
<dbReference type="OrthoDB" id="7058190at2"/>
<evidence type="ECO:0000256" key="2">
    <source>
        <dbReference type="ARBA" id="ARBA00022729"/>
    </source>
</evidence>
<keyword evidence="5" id="KW-1185">Reference proteome</keyword>
<sequence precursor="true">MKIHSLFAASLCILSSVSAQAAIQLTVPGDVELLLVDNQEVELESSFFSTSSTLELENGEHQIAFRYNPVFKQGKDNIIVSSDIIISKFSASDTEVTFKFPTYNSPEKAEAFNTDLNWNLIDKNEKTIPFAQAQLIHHGVQVGRNIQFELAQFNTTSNPAAFKEGMVTVTHKEIKNEQGENTAEQMLHYWYEKADKETKDRFTSFVLENK</sequence>
<dbReference type="PANTHER" id="PTHR38108">
    <property type="entry name" value="UPF0319 PROTEIN YCCT"/>
    <property type="match status" value="1"/>
</dbReference>